<keyword evidence="2" id="KW-0418">Kinase</keyword>
<dbReference type="RefSeq" id="XP_071940649.1">
    <property type="nucleotide sequence ID" value="XM_072084548.1"/>
</dbReference>
<keyword evidence="2" id="KW-0723">Serine/threonine-protein kinase</keyword>
<keyword evidence="3" id="KW-0472">Membrane</keyword>
<reference evidence="7" key="2">
    <citation type="submission" date="2025-08" db="UniProtKB">
        <authorList>
            <consortium name="RefSeq"/>
        </authorList>
    </citation>
    <scope>IDENTIFICATION</scope>
    <source>
        <tissue evidence="7">Leaves</tissue>
    </source>
</reference>
<dbReference type="InterPro" id="IPR011009">
    <property type="entry name" value="Kinase-like_dom_sf"/>
</dbReference>
<dbReference type="PANTHER" id="PTHR47985:SF44">
    <property type="entry name" value="SERINE_THREONINE-PROTEIN KINASE PBS1"/>
    <property type="match status" value="1"/>
</dbReference>
<sequence length="225" mass="25490">MGLVGNLDLPPNKEPLDWNTRIKIAADVAKGLEYLHDKANPSAIYRDFKSSNIFLDERFVPKLSDFRLAKLGLAGDKLHVSTRVMGTYGYCALECAMTGQLTVKFDVYSFGVVFLELIIGQLRLGSLFHEEELLGILQVAEERASLAEALFDDDPPEPKLLALQEAQAVLRNALFVKEEFWKQKARAKWLQDGDRNTKYFHSIVAKGRARSIIHRIKDANRVWLT</sequence>
<dbReference type="Pfam" id="PF07714">
    <property type="entry name" value="PK_Tyr_Ser-Thr"/>
    <property type="match status" value="1"/>
</dbReference>
<reference evidence="6" key="1">
    <citation type="journal article" date="2025" name="Foods">
        <title>Unveiling the Microbial Signatures of Arabica Coffee Cherries: Insights into Ripeness Specific Diversity, Functional Traits, and Implications for Quality and Safety.</title>
        <authorList>
            <consortium name="RefSeq"/>
            <person name="Tenea G.N."/>
            <person name="Cifuentes V."/>
            <person name="Reyes P."/>
            <person name="Cevallos-Vallejos M."/>
        </authorList>
    </citation>
    <scope>NUCLEOTIDE SEQUENCE [LARGE SCALE GENOMIC DNA]</scope>
</reference>
<gene>
    <name evidence="7" type="primary">LOC113737916</name>
</gene>
<keyword evidence="2" id="KW-0808">Transferase</keyword>
<dbReference type="PANTHER" id="PTHR47985">
    <property type="entry name" value="OS07G0668900 PROTEIN"/>
    <property type="match status" value="1"/>
</dbReference>
<dbReference type="SMART" id="SM00220">
    <property type="entry name" value="S_TKc"/>
    <property type="match status" value="1"/>
</dbReference>
<dbReference type="InterPro" id="IPR001245">
    <property type="entry name" value="Ser-Thr/Tyr_kinase_cat_dom"/>
</dbReference>
<dbReference type="Proteomes" id="UP001652660">
    <property type="component" value="Chromosome 1c"/>
</dbReference>
<proteinExistence type="predicted"/>
<dbReference type="InterPro" id="IPR000719">
    <property type="entry name" value="Prot_kinase_dom"/>
</dbReference>
<dbReference type="PROSITE" id="PS50011">
    <property type="entry name" value="PROTEIN_KINASE_DOM"/>
    <property type="match status" value="1"/>
</dbReference>
<organism evidence="6 7">
    <name type="scientific">Coffea arabica</name>
    <name type="common">Arabian coffee</name>
    <dbReference type="NCBI Taxonomy" id="13443"/>
    <lineage>
        <taxon>Eukaryota</taxon>
        <taxon>Viridiplantae</taxon>
        <taxon>Streptophyta</taxon>
        <taxon>Embryophyta</taxon>
        <taxon>Tracheophyta</taxon>
        <taxon>Spermatophyta</taxon>
        <taxon>Magnoliopsida</taxon>
        <taxon>eudicotyledons</taxon>
        <taxon>Gunneridae</taxon>
        <taxon>Pentapetalae</taxon>
        <taxon>asterids</taxon>
        <taxon>lamiids</taxon>
        <taxon>Gentianales</taxon>
        <taxon>Rubiaceae</taxon>
        <taxon>Ixoroideae</taxon>
        <taxon>Gardenieae complex</taxon>
        <taxon>Bertiereae - Coffeeae clade</taxon>
        <taxon>Coffeeae</taxon>
        <taxon>Coffea</taxon>
    </lineage>
</organism>
<keyword evidence="4" id="KW-0449">Lipoprotein</keyword>
<feature type="domain" description="Protein kinase" evidence="5">
    <location>
        <begin position="1"/>
        <end position="225"/>
    </location>
</feature>
<dbReference type="GeneID" id="113737916"/>
<dbReference type="Gene3D" id="1.10.510.10">
    <property type="entry name" value="Transferase(Phosphotransferase) domain 1"/>
    <property type="match status" value="1"/>
</dbReference>
<dbReference type="SUPFAM" id="SSF56112">
    <property type="entry name" value="Protein kinase-like (PK-like)"/>
    <property type="match status" value="1"/>
</dbReference>
<accession>A0ABM4X9E5</accession>
<evidence type="ECO:0000313" key="6">
    <source>
        <dbReference type="Proteomes" id="UP001652660"/>
    </source>
</evidence>
<protein>
    <submittedName>
        <fullName evidence="7">Serine/threonine-protein kinase PBS1-like</fullName>
    </submittedName>
</protein>
<evidence type="ECO:0000256" key="3">
    <source>
        <dbReference type="ARBA" id="ARBA00023136"/>
    </source>
</evidence>
<evidence type="ECO:0000256" key="1">
    <source>
        <dbReference type="ARBA" id="ARBA00004193"/>
    </source>
</evidence>
<keyword evidence="6" id="KW-1185">Reference proteome</keyword>
<comment type="subcellular location">
    <subcellularLocation>
        <location evidence="1">Cell membrane</location>
        <topology evidence="1">Lipid-anchor</topology>
    </subcellularLocation>
</comment>
<evidence type="ECO:0000256" key="4">
    <source>
        <dbReference type="ARBA" id="ARBA00023288"/>
    </source>
</evidence>
<evidence type="ECO:0000313" key="7">
    <source>
        <dbReference type="RefSeq" id="XP_071940649.1"/>
    </source>
</evidence>
<name>A0ABM4X9E5_COFAR</name>
<evidence type="ECO:0000259" key="5">
    <source>
        <dbReference type="PROSITE" id="PS50011"/>
    </source>
</evidence>
<evidence type="ECO:0000256" key="2">
    <source>
        <dbReference type="ARBA" id="ARBA00022527"/>
    </source>
</evidence>